<dbReference type="Gene3D" id="1.10.760.10">
    <property type="entry name" value="Cytochrome c-like domain"/>
    <property type="match status" value="1"/>
</dbReference>
<evidence type="ECO:0000313" key="7">
    <source>
        <dbReference type="Proteomes" id="UP000316304"/>
    </source>
</evidence>
<dbReference type="OrthoDB" id="8480010at2"/>
<dbReference type="InterPro" id="IPR036909">
    <property type="entry name" value="Cyt_c-like_dom_sf"/>
</dbReference>
<dbReference type="PROSITE" id="PS51257">
    <property type="entry name" value="PROKAR_LIPOPROTEIN"/>
    <property type="match status" value="1"/>
</dbReference>
<name>A0A5C6CJ21_9BACT</name>
<dbReference type="Pfam" id="PF00034">
    <property type="entry name" value="Cytochrom_C"/>
    <property type="match status" value="1"/>
</dbReference>
<sequence length="152" mass="16822">MRTSLLGMVLLVLFSVGCRPDSKSGKGFTLPTGDIERGKQAFTQLQCHACHTVSDVTLEPIETDPNQTMVSLGGAKTRVQTYGDLVTSIINPSHRFAQGYPSEDVAIDGTSKMRSYNDEMTVQQLIDLVAFLESHYSVIQYDPTPYAPYYHL</sequence>
<evidence type="ECO:0000259" key="5">
    <source>
        <dbReference type="PROSITE" id="PS51007"/>
    </source>
</evidence>
<dbReference type="EMBL" id="SJPT01000004">
    <property type="protein sequence ID" value="TWU23381.1"/>
    <property type="molecule type" value="Genomic_DNA"/>
</dbReference>
<evidence type="ECO:0000313" key="6">
    <source>
        <dbReference type="EMBL" id="TWU23381.1"/>
    </source>
</evidence>
<evidence type="ECO:0000256" key="4">
    <source>
        <dbReference type="PROSITE-ProRule" id="PRU00433"/>
    </source>
</evidence>
<keyword evidence="7" id="KW-1185">Reference proteome</keyword>
<dbReference type="PROSITE" id="PS51007">
    <property type="entry name" value="CYTC"/>
    <property type="match status" value="1"/>
</dbReference>
<dbReference type="GO" id="GO:0020037">
    <property type="term" value="F:heme binding"/>
    <property type="evidence" value="ECO:0007669"/>
    <property type="project" value="InterPro"/>
</dbReference>
<dbReference type="AlphaFoldDB" id="A0A5C6CJ21"/>
<dbReference type="InterPro" id="IPR009056">
    <property type="entry name" value="Cyt_c-like_dom"/>
</dbReference>
<dbReference type="SUPFAM" id="SSF46626">
    <property type="entry name" value="Cytochrome c"/>
    <property type="match status" value="1"/>
</dbReference>
<keyword evidence="1 4" id="KW-0349">Heme</keyword>
<proteinExistence type="predicted"/>
<evidence type="ECO:0000256" key="1">
    <source>
        <dbReference type="ARBA" id="ARBA00022617"/>
    </source>
</evidence>
<evidence type="ECO:0000256" key="3">
    <source>
        <dbReference type="ARBA" id="ARBA00023004"/>
    </source>
</evidence>
<reference evidence="6 7" key="1">
    <citation type="submission" date="2019-02" db="EMBL/GenBank/DDBJ databases">
        <title>Deep-cultivation of Planctomycetes and their phenomic and genomic characterization uncovers novel biology.</title>
        <authorList>
            <person name="Wiegand S."/>
            <person name="Jogler M."/>
            <person name="Boedeker C."/>
            <person name="Pinto D."/>
            <person name="Vollmers J."/>
            <person name="Rivas-Marin E."/>
            <person name="Kohn T."/>
            <person name="Peeters S.H."/>
            <person name="Heuer A."/>
            <person name="Rast P."/>
            <person name="Oberbeckmann S."/>
            <person name="Bunk B."/>
            <person name="Jeske O."/>
            <person name="Meyerdierks A."/>
            <person name="Storesund J.E."/>
            <person name="Kallscheuer N."/>
            <person name="Luecker S."/>
            <person name="Lage O.M."/>
            <person name="Pohl T."/>
            <person name="Merkel B.J."/>
            <person name="Hornburger P."/>
            <person name="Mueller R.-W."/>
            <person name="Bruemmer F."/>
            <person name="Labrenz M."/>
            <person name="Spormann A.M."/>
            <person name="Op Den Camp H."/>
            <person name="Overmann J."/>
            <person name="Amann R."/>
            <person name="Jetten M.S.M."/>
            <person name="Mascher T."/>
            <person name="Medema M.H."/>
            <person name="Devos D.P."/>
            <person name="Kaster A.-K."/>
            <person name="Ovreas L."/>
            <person name="Rohde M."/>
            <person name="Galperin M.Y."/>
            <person name="Jogler C."/>
        </authorList>
    </citation>
    <scope>NUCLEOTIDE SEQUENCE [LARGE SCALE GENOMIC DNA]</scope>
    <source>
        <strain evidence="6 7">Pla52o</strain>
    </source>
</reference>
<dbReference type="GO" id="GO:0046872">
    <property type="term" value="F:metal ion binding"/>
    <property type="evidence" value="ECO:0007669"/>
    <property type="project" value="UniProtKB-KW"/>
</dbReference>
<comment type="caution">
    <text evidence="6">The sequence shown here is derived from an EMBL/GenBank/DDBJ whole genome shotgun (WGS) entry which is preliminary data.</text>
</comment>
<dbReference type="Proteomes" id="UP000316304">
    <property type="component" value="Unassembled WGS sequence"/>
</dbReference>
<dbReference type="RefSeq" id="WP_146595096.1">
    <property type="nucleotide sequence ID" value="NZ_SJPT01000004.1"/>
</dbReference>
<dbReference type="GO" id="GO:0009055">
    <property type="term" value="F:electron transfer activity"/>
    <property type="evidence" value="ECO:0007669"/>
    <property type="project" value="InterPro"/>
</dbReference>
<protein>
    <recommendedName>
        <fullName evidence="5">Cytochrome c domain-containing protein</fullName>
    </recommendedName>
</protein>
<organism evidence="6 7">
    <name type="scientific">Novipirellula galeiformis</name>
    <dbReference type="NCBI Taxonomy" id="2528004"/>
    <lineage>
        <taxon>Bacteria</taxon>
        <taxon>Pseudomonadati</taxon>
        <taxon>Planctomycetota</taxon>
        <taxon>Planctomycetia</taxon>
        <taxon>Pirellulales</taxon>
        <taxon>Pirellulaceae</taxon>
        <taxon>Novipirellula</taxon>
    </lineage>
</organism>
<accession>A0A5C6CJ21</accession>
<evidence type="ECO:0000256" key="2">
    <source>
        <dbReference type="ARBA" id="ARBA00022723"/>
    </source>
</evidence>
<feature type="domain" description="Cytochrome c" evidence="5">
    <location>
        <begin position="33"/>
        <end position="136"/>
    </location>
</feature>
<keyword evidence="3 4" id="KW-0408">Iron</keyword>
<keyword evidence="2 4" id="KW-0479">Metal-binding</keyword>
<gene>
    <name evidence="6" type="ORF">Pla52o_29170</name>
</gene>